<sequence>MSRGQHYNHKKKGHPGNLPKNSVTEGKDHIQYGKPIENIIPEEAFKNRVNEE</sequence>
<evidence type="ECO:0000313" key="2">
    <source>
        <dbReference type="EMBL" id="AZV44899.1"/>
    </source>
</evidence>
<dbReference type="EMBL" id="CP026095">
    <property type="protein sequence ID" value="AZV44899.1"/>
    <property type="molecule type" value="Genomic_DNA"/>
</dbReference>
<proteinExistence type="predicted"/>
<feature type="region of interest" description="Disordered" evidence="1">
    <location>
        <begin position="1"/>
        <end position="37"/>
    </location>
</feature>
<accession>A0A3Q9RQP6</accession>
<evidence type="ECO:0000313" key="3">
    <source>
        <dbReference type="Proteomes" id="UP000283095"/>
    </source>
</evidence>
<evidence type="ECO:0000256" key="1">
    <source>
        <dbReference type="SAM" id="MobiDB-lite"/>
    </source>
</evidence>
<gene>
    <name evidence="2" type="ORF">BAOM_4319</name>
</gene>
<feature type="compositionally biased region" description="Basic residues" evidence="1">
    <location>
        <begin position="1"/>
        <end position="14"/>
    </location>
</feature>
<dbReference type="Proteomes" id="UP000283095">
    <property type="component" value="Chromosome"/>
</dbReference>
<name>A0A3Q9RQP6_9BACI</name>
<dbReference type="AlphaFoldDB" id="A0A3Q9RQP6"/>
<dbReference type="KEGG" id="pasa:BAOM_4319"/>
<protein>
    <submittedName>
        <fullName evidence="2">Uncharacterized protein</fullName>
    </submittedName>
</protein>
<dbReference type="RefSeq" id="WP_164853298.1">
    <property type="nucleotide sequence ID" value="NZ_CP026095.1"/>
</dbReference>
<organism evidence="2 3">
    <name type="scientific">Peribacillus asahii</name>
    <dbReference type="NCBI Taxonomy" id="228899"/>
    <lineage>
        <taxon>Bacteria</taxon>
        <taxon>Bacillati</taxon>
        <taxon>Bacillota</taxon>
        <taxon>Bacilli</taxon>
        <taxon>Bacillales</taxon>
        <taxon>Bacillaceae</taxon>
        <taxon>Peribacillus</taxon>
    </lineage>
</organism>
<reference evidence="2 3" key="1">
    <citation type="submission" date="2018-01" db="EMBL/GenBank/DDBJ databases">
        <title>Bacillus asahii Genome sequencing and assembly.</title>
        <authorList>
            <person name="Jiang H."/>
            <person name="Feng Y."/>
            <person name="Zhao F."/>
            <person name="Lin X."/>
        </authorList>
    </citation>
    <scope>NUCLEOTIDE SEQUENCE [LARGE SCALE GENOMIC DNA]</scope>
    <source>
        <strain evidence="2 3">OM18</strain>
    </source>
</reference>